<dbReference type="Proteomes" id="UP000737171">
    <property type="component" value="Unassembled WGS sequence"/>
</dbReference>
<dbReference type="EMBL" id="JABRWJ010000008">
    <property type="protein sequence ID" value="NRF70196.1"/>
    <property type="molecule type" value="Genomic_DNA"/>
</dbReference>
<reference evidence="1 2" key="1">
    <citation type="submission" date="2020-05" db="EMBL/GenBank/DDBJ databases">
        <title>Aquincola sp. isolate from soil.</title>
        <authorList>
            <person name="Han J."/>
            <person name="Kim D.-U."/>
        </authorList>
    </citation>
    <scope>NUCLEOTIDE SEQUENCE [LARGE SCALE GENOMIC DNA]</scope>
    <source>
        <strain evidence="1 2">S2</strain>
    </source>
</reference>
<accession>A0ABX2ENT3</accession>
<keyword evidence="2" id="KW-1185">Reference proteome</keyword>
<gene>
    <name evidence="1" type="ORF">HLB44_24620</name>
</gene>
<comment type="caution">
    <text evidence="1">The sequence shown here is derived from an EMBL/GenBank/DDBJ whole genome shotgun (WGS) entry which is preliminary data.</text>
</comment>
<evidence type="ECO:0000313" key="1">
    <source>
        <dbReference type="EMBL" id="NRF70196.1"/>
    </source>
</evidence>
<organism evidence="1 2">
    <name type="scientific">Pseudaquabacterium terrae</name>
    <dbReference type="NCBI Taxonomy" id="2732868"/>
    <lineage>
        <taxon>Bacteria</taxon>
        <taxon>Pseudomonadati</taxon>
        <taxon>Pseudomonadota</taxon>
        <taxon>Betaproteobacteria</taxon>
        <taxon>Burkholderiales</taxon>
        <taxon>Sphaerotilaceae</taxon>
        <taxon>Pseudaquabacterium</taxon>
    </lineage>
</organism>
<proteinExistence type="predicted"/>
<sequence length="106" mass="11118">MDAALTPIIGGRGVAALYKRSLYLSAPAHPWLAGMHEGSTAAIDLIALRSVVSQQSGDEAVQGGNTLLLTFHKLLGSLIGLSLTERLLRPLWADSSSGPPAQDSIR</sequence>
<name>A0ABX2ENT3_9BURK</name>
<evidence type="ECO:0000313" key="2">
    <source>
        <dbReference type="Proteomes" id="UP000737171"/>
    </source>
</evidence>
<protein>
    <submittedName>
        <fullName evidence="1">Uncharacterized protein</fullName>
    </submittedName>
</protein>